<dbReference type="PATRIC" id="fig|888055.3.peg.811"/>
<keyword evidence="2" id="KW-0732">Signal</keyword>
<evidence type="ECO:0000313" key="4">
    <source>
        <dbReference type="Proteomes" id="UP000016626"/>
    </source>
</evidence>
<sequence length="72" mass="8272">MINMNMKNTFKKMVAILGITGISIVSLAMPPKPKNPKPKPIKKNNKILEKKRTVNFQEKRNNKKTMVKKHGK</sequence>
<feature type="compositionally biased region" description="Basic and acidic residues" evidence="1">
    <location>
        <begin position="46"/>
        <end position="60"/>
    </location>
</feature>
<name>U2Q7C1_LEPWF</name>
<accession>U2Q7C1</accession>
<dbReference type="Proteomes" id="UP000016626">
    <property type="component" value="Unassembled WGS sequence"/>
</dbReference>
<feature type="region of interest" description="Disordered" evidence="1">
    <location>
        <begin position="29"/>
        <end position="72"/>
    </location>
</feature>
<feature type="compositionally biased region" description="Basic residues" evidence="1">
    <location>
        <begin position="34"/>
        <end position="45"/>
    </location>
</feature>
<proteinExistence type="predicted"/>
<feature type="chain" id="PRO_5004633083" evidence="2">
    <location>
        <begin position="29"/>
        <end position="72"/>
    </location>
</feature>
<gene>
    <name evidence="3" type="ORF">HMPREF9015_00848</name>
</gene>
<evidence type="ECO:0000256" key="2">
    <source>
        <dbReference type="SAM" id="SignalP"/>
    </source>
</evidence>
<dbReference type="EMBL" id="AWVM01000045">
    <property type="protein sequence ID" value="ERK52281.1"/>
    <property type="molecule type" value="Genomic_DNA"/>
</dbReference>
<feature type="compositionally biased region" description="Basic residues" evidence="1">
    <location>
        <begin position="61"/>
        <end position="72"/>
    </location>
</feature>
<reference evidence="3 4" key="1">
    <citation type="submission" date="2013-06" db="EMBL/GenBank/DDBJ databases">
        <authorList>
            <person name="Weinstock G."/>
            <person name="Sodergren E."/>
            <person name="Lobos E.A."/>
            <person name="Fulton L."/>
            <person name="Fulton R."/>
            <person name="Courtney L."/>
            <person name="Fronick C."/>
            <person name="O'Laughlin M."/>
            <person name="Godfrey J."/>
            <person name="Wilson R.M."/>
            <person name="Miner T."/>
            <person name="Farmer C."/>
            <person name="Delehaunty K."/>
            <person name="Cordes M."/>
            <person name="Minx P."/>
            <person name="Tomlinson C."/>
            <person name="Chen J."/>
            <person name="Wollam A."/>
            <person name="Pepin K.H."/>
            <person name="Bhonagiri V."/>
            <person name="Zhang X."/>
            <person name="Warren W."/>
            <person name="Mitreva M."/>
            <person name="Mardis E.R."/>
            <person name="Wilson R.K."/>
        </authorList>
    </citation>
    <scope>NUCLEOTIDE SEQUENCE [LARGE SCALE GENOMIC DNA]</scope>
    <source>
        <strain evidence="3 4">F0279</strain>
    </source>
</reference>
<evidence type="ECO:0000256" key="1">
    <source>
        <dbReference type="SAM" id="MobiDB-lite"/>
    </source>
</evidence>
<dbReference type="HOGENOM" id="CLU_2717521_0_0_0"/>
<evidence type="ECO:0000313" key="3">
    <source>
        <dbReference type="EMBL" id="ERK52281.1"/>
    </source>
</evidence>
<feature type="signal peptide" evidence="2">
    <location>
        <begin position="1"/>
        <end position="28"/>
    </location>
</feature>
<comment type="caution">
    <text evidence="3">The sequence shown here is derived from an EMBL/GenBank/DDBJ whole genome shotgun (WGS) entry which is preliminary data.</text>
</comment>
<organism evidence="3 4">
    <name type="scientific">Leptotrichia wadei (strain F0279)</name>
    <dbReference type="NCBI Taxonomy" id="888055"/>
    <lineage>
        <taxon>Bacteria</taxon>
        <taxon>Fusobacteriati</taxon>
        <taxon>Fusobacteriota</taxon>
        <taxon>Fusobacteriia</taxon>
        <taxon>Fusobacteriales</taxon>
        <taxon>Leptotrichiaceae</taxon>
        <taxon>Leptotrichia</taxon>
    </lineage>
</organism>
<dbReference type="AlphaFoldDB" id="U2Q7C1"/>
<protein>
    <submittedName>
        <fullName evidence="3">Uncharacterized protein</fullName>
    </submittedName>
</protein>